<gene>
    <name evidence="1" type="ORF">G3480_25045</name>
</gene>
<proteinExistence type="predicted"/>
<reference evidence="1 2" key="2">
    <citation type="submission" date="2020-02" db="EMBL/GenBank/DDBJ databases">
        <title>Genome sequences of Thiorhodococcus mannitoliphagus and Thiorhodococcus minor, purple sulfur photosynthetic bacteria in the gammaproteobacterial family, Chromatiaceae.</title>
        <authorList>
            <person name="Aviles F.A."/>
            <person name="Meyer T.E."/>
            <person name="Kyndt J.A."/>
        </authorList>
    </citation>
    <scope>NUCLEOTIDE SEQUENCE [LARGE SCALE GENOMIC DNA]</scope>
    <source>
        <strain evidence="1 2">DSM 18266</strain>
    </source>
</reference>
<evidence type="ECO:0000313" key="1">
    <source>
        <dbReference type="EMBL" id="NEX23508.1"/>
    </source>
</evidence>
<reference evidence="2" key="1">
    <citation type="journal article" date="2020" name="Microbiol. Resour. Announc.">
        <title>Draft Genome Sequences of Thiorhodococcus mannitoliphagus and Thiorhodococcus minor, Purple Sulfur Photosynthetic Bacteria in the Gammaproteobacterial Family Chromatiaceae.</title>
        <authorList>
            <person name="Aviles F.A."/>
            <person name="Meyer T.E."/>
            <person name="Kyndt J.A."/>
        </authorList>
    </citation>
    <scope>NUCLEOTIDE SEQUENCE [LARGE SCALE GENOMIC DNA]</scope>
    <source>
        <strain evidence="2">DSM 18266</strain>
    </source>
</reference>
<organism evidence="1 2">
    <name type="scientific">Thiorhodococcus mannitoliphagus</name>
    <dbReference type="NCBI Taxonomy" id="329406"/>
    <lineage>
        <taxon>Bacteria</taxon>
        <taxon>Pseudomonadati</taxon>
        <taxon>Pseudomonadota</taxon>
        <taxon>Gammaproteobacteria</taxon>
        <taxon>Chromatiales</taxon>
        <taxon>Chromatiaceae</taxon>
        <taxon>Thiorhodococcus</taxon>
    </lineage>
</organism>
<sequence length="295" mass="32850">MIMPLSYQLMKDAGQITAVAGKKLIKASIFAGKVASRLTFTFIKGGVEALRDAEGSKGTGAKIETLSSPLSIVDNGLSVPASFVESQMIKIQTEITDDLTILKGQNEILFLSNSIRYFVESHIGRTGIDRGISHALQYDMKAVTNYLKDNSGIRFPGYLLHQSTSLCNTIKEMNIFYDAILHGGHVKDWTEEEVQAELQKFFGVEGNKKYIQNYMPFELQIPIKRRLITEAESKKSKFGALFSSTMEEVNDAAHDALFVLANELVANENLEYEVTKKLEREPNREIFIEAPALAA</sequence>
<name>A0A6P1DZ48_9GAMM</name>
<protein>
    <submittedName>
        <fullName evidence="1">Uncharacterized protein</fullName>
    </submittedName>
</protein>
<dbReference type="EMBL" id="JAAIJR010000220">
    <property type="protein sequence ID" value="NEX23508.1"/>
    <property type="molecule type" value="Genomic_DNA"/>
</dbReference>
<dbReference type="AlphaFoldDB" id="A0A6P1DZ48"/>
<dbReference type="Proteomes" id="UP000471640">
    <property type="component" value="Unassembled WGS sequence"/>
</dbReference>
<evidence type="ECO:0000313" key="2">
    <source>
        <dbReference type="Proteomes" id="UP000471640"/>
    </source>
</evidence>
<accession>A0A6P1DZ48</accession>
<keyword evidence="2" id="KW-1185">Reference proteome</keyword>
<dbReference type="RefSeq" id="WP_164656938.1">
    <property type="nucleotide sequence ID" value="NZ_JAAIJR010000220.1"/>
</dbReference>
<comment type="caution">
    <text evidence="1">The sequence shown here is derived from an EMBL/GenBank/DDBJ whole genome shotgun (WGS) entry which is preliminary data.</text>
</comment>